<dbReference type="WBParaSite" id="TCLT_0001075301-mRNA-1">
    <property type="protein sequence ID" value="TCLT_0001075301-mRNA-1"/>
    <property type="gene ID" value="TCLT_0001075301"/>
</dbReference>
<reference evidence="6" key="1">
    <citation type="submission" date="2017-02" db="UniProtKB">
        <authorList>
            <consortium name="WormBaseParasite"/>
        </authorList>
    </citation>
    <scope>IDENTIFICATION</scope>
</reference>
<evidence type="ECO:0000259" key="3">
    <source>
        <dbReference type="Pfam" id="PF00149"/>
    </source>
</evidence>
<accession>A0A0N5DC34</accession>
<evidence type="ECO:0000313" key="5">
    <source>
        <dbReference type="Proteomes" id="UP000276776"/>
    </source>
</evidence>
<dbReference type="SUPFAM" id="SSF56300">
    <property type="entry name" value="Metallo-dependent phosphatases"/>
    <property type="match status" value="1"/>
</dbReference>
<dbReference type="PANTHER" id="PTHR10161:SF14">
    <property type="entry name" value="TARTRATE-RESISTANT ACID PHOSPHATASE TYPE 5"/>
    <property type="match status" value="1"/>
</dbReference>
<dbReference type="OrthoDB" id="411211at2759"/>
<reference evidence="4 5" key="2">
    <citation type="submission" date="2018-11" db="EMBL/GenBank/DDBJ databases">
        <authorList>
            <consortium name="Pathogen Informatics"/>
        </authorList>
    </citation>
    <scope>NUCLEOTIDE SEQUENCE [LARGE SCALE GENOMIC DNA]</scope>
</reference>
<dbReference type="PANTHER" id="PTHR10161">
    <property type="entry name" value="TARTRATE-RESISTANT ACID PHOSPHATASE TYPE 5"/>
    <property type="match status" value="1"/>
</dbReference>
<evidence type="ECO:0000256" key="1">
    <source>
        <dbReference type="ARBA" id="ARBA00022729"/>
    </source>
</evidence>
<proteinExistence type="predicted"/>
<dbReference type="AlphaFoldDB" id="A0A0N5DC34"/>
<dbReference type="InterPro" id="IPR004843">
    <property type="entry name" value="Calcineurin-like_PHP"/>
</dbReference>
<dbReference type="Gene3D" id="3.60.21.10">
    <property type="match status" value="1"/>
</dbReference>
<keyword evidence="2" id="KW-0378">Hydrolase</keyword>
<evidence type="ECO:0000256" key="2">
    <source>
        <dbReference type="ARBA" id="ARBA00022801"/>
    </source>
</evidence>
<feature type="domain" description="Calcineurin-like phosphoesterase" evidence="3">
    <location>
        <begin position="40"/>
        <end position="153"/>
    </location>
</feature>
<dbReference type="STRING" id="103827.A0A0N5DC34"/>
<dbReference type="Pfam" id="PF00149">
    <property type="entry name" value="Metallophos"/>
    <property type="match status" value="1"/>
</dbReference>
<keyword evidence="5" id="KW-1185">Reference proteome</keyword>
<evidence type="ECO:0000313" key="4">
    <source>
        <dbReference type="EMBL" id="VDN08450.1"/>
    </source>
</evidence>
<evidence type="ECO:0000313" key="6">
    <source>
        <dbReference type="WBParaSite" id="TCLT_0001075301-mRNA-1"/>
    </source>
</evidence>
<dbReference type="InterPro" id="IPR029052">
    <property type="entry name" value="Metallo-depent_PP-like"/>
</dbReference>
<dbReference type="InterPro" id="IPR051558">
    <property type="entry name" value="Metallophosphoesterase_PAP"/>
</dbReference>
<gene>
    <name evidence="4" type="ORF">TCLT_LOCUS10735</name>
</gene>
<dbReference type="GO" id="GO:0016787">
    <property type="term" value="F:hydrolase activity"/>
    <property type="evidence" value="ECO:0007669"/>
    <property type="project" value="UniProtKB-KW"/>
</dbReference>
<dbReference type="EMBL" id="UYYF01005315">
    <property type="protein sequence ID" value="VDN08450.1"/>
    <property type="molecule type" value="Genomic_DNA"/>
</dbReference>
<protein>
    <submittedName>
        <fullName evidence="6">Metallophos domain-containing protein</fullName>
    </submittedName>
</protein>
<dbReference type="OMA" id="KIDIVMI"/>
<keyword evidence="1" id="KW-0732">Signal</keyword>
<organism evidence="6">
    <name type="scientific">Thelazia callipaeda</name>
    <name type="common">Oriental eyeworm</name>
    <name type="synonym">Parasitic nematode</name>
    <dbReference type="NCBI Taxonomy" id="103827"/>
    <lineage>
        <taxon>Eukaryota</taxon>
        <taxon>Metazoa</taxon>
        <taxon>Ecdysozoa</taxon>
        <taxon>Nematoda</taxon>
        <taxon>Chromadorea</taxon>
        <taxon>Rhabditida</taxon>
        <taxon>Spirurina</taxon>
        <taxon>Spiruromorpha</taxon>
        <taxon>Thelazioidea</taxon>
        <taxon>Thelaziidae</taxon>
        <taxon>Thelazia</taxon>
    </lineage>
</organism>
<sequence length="197" mass="22131">MACVNNGICYRNNSENLAFFLLGDTGGLPVYPYSTYAQNVIAKSLSKIGLENNIEFTVSAGDNIYFTGVTDEFDQRFQTSFERVYKGSALEKPWYLIAGNHDHFGNISGEIAYTNQSQRWTYPASYYKFSYAFGENSTLVEFLMIDTIILCGNTRDVTEAGFLDMLFASVDKNPNTPKDPVAANAQLQWIKEHLNDS</sequence>
<dbReference type="Proteomes" id="UP000276776">
    <property type="component" value="Unassembled WGS sequence"/>
</dbReference>
<name>A0A0N5DC34_THECL</name>